<evidence type="ECO:0000313" key="3">
    <source>
        <dbReference type="Proteomes" id="UP000325957"/>
    </source>
</evidence>
<dbReference type="InterPro" id="IPR002734">
    <property type="entry name" value="RibDG_C"/>
</dbReference>
<name>A0A5J5KTD7_9MICC</name>
<dbReference type="GO" id="GO:0009231">
    <property type="term" value="P:riboflavin biosynthetic process"/>
    <property type="evidence" value="ECO:0007669"/>
    <property type="project" value="InterPro"/>
</dbReference>
<dbReference type="Proteomes" id="UP000325957">
    <property type="component" value="Unassembled WGS sequence"/>
</dbReference>
<dbReference type="PANTHER" id="PTHR38011:SF11">
    <property type="entry name" value="2,5-DIAMINO-6-RIBOSYLAMINO-4(3H)-PYRIMIDINONE 5'-PHOSPHATE REDUCTASE"/>
    <property type="match status" value="1"/>
</dbReference>
<sequence>MGTHTAKGGHAWEATVFAGLSVDGFIARTDHDIEWLENLPAAEHAPAQPHPEIPDIEALLAVSDHMVMGRATFEKVLSIGFWPYDPVQVIVLSSTLTGPQPHGVLVASTFDEAVAMLDRHRARQVYVDGGRTVQSFMAAGLVQHIVLNYVPVMIGTGIRLFGALPRDLHLVHRGTAVSDAGMVSSRYEVLER</sequence>
<dbReference type="InterPro" id="IPR024072">
    <property type="entry name" value="DHFR-like_dom_sf"/>
</dbReference>
<dbReference type="OrthoDB" id="3427770at2"/>
<proteinExistence type="predicted"/>
<dbReference type="Gene3D" id="3.40.430.10">
    <property type="entry name" value="Dihydrofolate Reductase, subunit A"/>
    <property type="match status" value="1"/>
</dbReference>
<dbReference type="PANTHER" id="PTHR38011">
    <property type="entry name" value="DIHYDROFOLATE REDUCTASE FAMILY PROTEIN (AFU_ORTHOLOGUE AFUA_8G06820)"/>
    <property type="match status" value="1"/>
</dbReference>
<evidence type="ECO:0000313" key="2">
    <source>
        <dbReference type="EMBL" id="KAA9392989.1"/>
    </source>
</evidence>
<comment type="caution">
    <text evidence="2">The sequence shown here is derived from an EMBL/GenBank/DDBJ whole genome shotgun (WGS) entry which is preliminary data.</text>
</comment>
<protein>
    <submittedName>
        <fullName evidence="2">Dihydrofolate reductase</fullName>
    </submittedName>
</protein>
<dbReference type="EMBL" id="SZWF01000035">
    <property type="protein sequence ID" value="KAA9392989.1"/>
    <property type="molecule type" value="Genomic_DNA"/>
</dbReference>
<dbReference type="GO" id="GO:0008703">
    <property type="term" value="F:5-amino-6-(5-phosphoribosylamino)uracil reductase activity"/>
    <property type="evidence" value="ECO:0007669"/>
    <property type="project" value="InterPro"/>
</dbReference>
<dbReference type="AlphaFoldDB" id="A0A5J5KTD7"/>
<evidence type="ECO:0000259" key="1">
    <source>
        <dbReference type="Pfam" id="PF01872"/>
    </source>
</evidence>
<feature type="domain" description="Bacterial bifunctional deaminase-reductase C-terminal" evidence="1">
    <location>
        <begin position="16"/>
        <end position="172"/>
    </location>
</feature>
<dbReference type="InterPro" id="IPR050765">
    <property type="entry name" value="Riboflavin_Biosynth_HTPR"/>
</dbReference>
<dbReference type="SUPFAM" id="SSF53597">
    <property type="entry name" value="Dihydrofolate reductase-like"/>
    <property type="match status" value="1"/>
</dbReference>
<reference evidence="2 3" key="1">
    <citation type="submission" date="2019-05" db="EMBL/GenBank/DDBJ databases">
        <title>Kocuria coralli sp. nov., a novel actinobacterium isolated from coral reef seawater.</title>
        <authorList>
            <person name="Li J."/>
        </authorList>
    </citation>
    <scope>NUCLEOTIDE SEQUENCE [LARGE SCALE GENOMIC DNA]</scope>
    <source>
        <strain evidence="2 3">SCSIO 13007</strain>
    </source>
</reference>
<keyword evidence="3" id="KW-1185">Reference proteome</keyword>
<accession>A0A5J5KTD7</accession>
<dbReference type="Pfam" id="PF01872">
    <property type="entry name" value="RibD_C"/>
    <property type="match status" value="1"/>
</dbReference>
<dbReference type="RefSeq" id="WP_158035034.1">
    <property type="nucleotide sequence ID" value="NZ_ML708635.1"/>
</dbReference>
<gene>
    <name evidence="2" type="ORF">FCK90_14565</name>
</gene>
<organism evidence="2 3">
    <name type="scientific">Kocuria coralli</name>
    <dbReference type="NCBI Taxonomy" id="1461025"/>
    <lineage>
        <taxon>Bacteria</taxon>
        <taxon>Bacillati</taxon>
        <taxon>Actinomycetota</taxon>
        <taxon>Actinomycetes</taxon>
        <taxon>Micrococcales</taxon>
        <taxon>Micrococcaceae</taxon>
        <taxon>Kocuria</taxon>
    </lineage>
</organism>